<proteinExistence type="predicted"/>
<dbReference type="EMBL" id="CAJPIZ010036123">
    <property type="protein sequence ID" value="CAG2120909.1"/>
    <property type="molecule type" value="Genomic_DNA"/>
</dbReference>
<gene>
    <name evidence="2" type="ORF">OSB1V03_LOCUS20855</name>
</gene>
<feature type="non-terminal residue" evidence="2">
    <location>
        <position position="1"/>
    </location>
</feature>
<dbReference type="EMBL" id="OC890698">
    <property type="protein sequence ID" value="CAD7646179.1"/>
    <property type="molecule type" value="Genomic_DNA"/>
</dbReference>
<name>A0A7R9LQT5_9ACAR</name>
<evidence type="ECO:0000256" key="1">
    <source>
        <dbReference type="SAM" id="Coils"/>
    </source>
</evidence>
<evidence type="ECO:0000313" key="2">
    <source>
        <dbReference type="EMBL" id="CAD7646179.1"/>
    </source>
</evidence>
<protein>
    <submittedName>
        <fullName evidence="2">Uncharacterized protein</fullName>
    </submittedName>
</protein>
<dbReference type="Proteomes" id="UP000759131">
    <property type="component" value="Unassembled WGS sequence"/>
</dbReference>
<reference evidence="2" key="1">
    <citation type="submission" date="2020-11" db="EMBL/GenBank/DDBJ databases">
        <authorList>
            <person name="Tran Van P."/>
        </authorList>
    </citation>
    <scope>NUCLEOTIDE SEQUENCE</scope>
</reference>
<dbReference type="AlphaFoldDB" id="A0A7R9LQT5"/>
<evidence type="ECO:0000313" key="3">
    <source>
        <dbReference type="Proteomes" id="UP000759131"/>
    </source>
</evidence>
<organism evidence="2">
    <name type="scientific">Medioppia subpectinata</name>
    <dbReference type="NCBI Taxonomy" id="1979941"/>
    <lineage>
        <taxon>Eukaryota</taxon>
        <taxon>Metazoa</taxon>
        <taxon>Ecdysozoa</taxon>
        <taxon>Arthropoda</taxon>
        <taxon>Chelicerata</taxon>
        <taxon>Arachnida</taxon>
        <taxon>Acari</taxon>
        <taxon>Acariformes</taxon>
        <taxon>Sarcoptiformes</taxon>
        <taxon>Oribatida</taxon>
        <taxon>Brachypylina</taxon>
        <taxon>Oppioidea</taxon>
        <taxon>Oppiidae</taxon>
        <taxon>Medioppia</taxon>
    </lineage>
</organism>
<dbReference type="OrthoDB" id="2441647at2759"/>
<keyword evidence="1" id="KW-0175">Coiled coil</keyword>
<keyword evidence="3" id="KW-1185">Reference proteome</keyword>
<sequence>MDNKYNILHTFEQKLKESIENSKTQDSVINGLRNALNESLNERQRLEALAEKESEKCHHLN</sequence>
<feature type="coiled-coil region" evidence="1">
    <location>
        <begin position="29"/>
        <end position="56"/>
    </location>
</feature>
<accession>A0A7R9LQT5</accession>